<dbReference type="InterPro" id="IPR001845">
    <property type="entry name" value="HTH_ArsR_DNA-bd_dom"/>
</dbReference>
<dbReference type="SMART" id="SM00418">
    <property type="entry name" value="HTH_ARSR"/>
    <property type="match status" value="1"/>
</dbReference>
<dbReference type="InterPro" id="IPR000835">
    <property type="entry name" value="HTH_MarR-typ"/>
</dbReference>
<dbReference type="GeneID" id="62873808"/>
<proteinExistence type="predicted"/>
<accession>A0A8T8E281</accession>
<name>A0A8T8E281_9EURY</name>
<dbReference type="PANTHER" id="PTHR33204:SF18">
    <property type="entry name" value="TRANSCRIPTIONAL REGULATORY PROTEIN"/>
    <property type="match status" value="1"/>
</dbReference>
<dbReference type="RefSeq" id="WP_204748124.1">
    <property type="nucleotide sequence ID" value="NZ_CP069188.1"/>
</dbReference>
<dbReference type="SUPFAM" id="SSF46785">
    <property type="entry name" value="Winged helix' DNA-binding domain"/>
    <property type="match status" value="1"/>
</dbReference>
<dbReference type="Pfam" id="PF01638">
    <property type="entry name" value="HxlR"/>
    <property type="match status" value="1"/>
</dbReference>
<keyword evidence="3" id="KW-0804">Transcription</keyword>
<protein>
    <submittedName>
        <fullName evidence="5">Helix-turn-helix transcriptional regulator</fullName>
    </submittedName>
</protein>
<dbReference type="InterPro" id="IPR011991">
    <property type="entry name" value="ArsR-like_HTH"/>
</dbReference>
<evidence type="ECO:0000256" key="1">
    <source>
        <dbReference type="ARBA" id="ARBA00023015"/>
    </source>
</evidence>
<feature type="domain" description="HTH hxlR-type" evidence="4">
    <location>
        <begin position="14"/>
        <end position="111"/>
    </location>
</feature>
<evidence type="ECO:0000259" key="4">
    <source>
        <dbReference type="PROSITE" id="PS51118"/>
    </source>
</evidence>
<evidence type="ECO:0000313" key="5">
    <source>
        <dbReference type="EMBL" id="QRV15653.1"/>
    </source>
</evidence>
<keyword evidence="2" id="KW-0238">DNA-binding</keyword>
<dbReference type="PANTHER" id="PTHR33204">
    <property type="entry name" value="TRANSCRIPTIONAL REGULATOR, MARR FAMILY"/>
    <property type="match status" value="1"/>
</dbReference>
<gene>
    <name evidence="5" type="ORF">JMJ58_01750</name>
</gene>
<evidence type="ECO:0000313" key="6">
    <source>
        <dbReference type="Proteomes" id="UP000637819"/>
    </source>
</evidence>
<dbReference type="InterPro" id="IPR036390">
    <property type="entry name" value="WH_DNA-bd_sf"/>
</dbReference>
<dbReference type="SMART" id="SM00347">
    <property type="entry name" value="HTH_MARR"/>
    <property type="match status" value="1"/>
</dbReference>
<sequence length="119" mass="13722">MSPHSDLEAKYANCPVIKTLEEVGSRWRLTVIHVLREGELRFNELKRATDANSQTLSRVLDDLEEKGYVKRRVEEESPIAVYYSLTPKGADLLSAFDEILEWGEKWIDDDRADGEERDP</sequence>
<dbReference type="GO" id="GO:0003677">
    <property type="term" value="F:DNA binding"/>
    <property type="evidence" value="ECO:0007669"/>
    <property type="project" value="UniProtKB-KW"/>
</dbReference>
<dbReference type="GO" id="GO:0003700">
    <property type="term" value="F:DNA-binding transcription factor activity"/>
    <property type="evidence" value="ECO:0007669"/>
    <property type="project" value="InterPro"/>
</dbReference>
<keyword evidence="1" id="KW-0805">Transcription regulation</keyword>
<dbReference type="Proteomes" id="UP000637819">
    <property type="component" value="Chromosome"/>
</dbReference>
<keyword evidence="6" id="KW-1185">Reference proteome</keyword>
<dbReference type="EMBL" id="CP069188">
    <property type="protein sequence ID" value="QRV15653.1"/>
    <property type="molecule type" value="Genomic_DNA"/>
</dbReference>
<dbReference type="KEGG" id="hsal:JMJ58_01750"/>
<dbReference type="AlphaFoldDB" id="A0A8T8E281"/>
<dbReference type="InterPro" id="IPR002577">
    <property type="entry name" value="HTH_HxlR"/>
</dbReference>
<dbReference type="Gene3D" id="1.10.10.10">
    <property type="entry name" value="Winged helix-like DNA-binding domain superfamily/Winged helix DNA-binding domain"/>
    <property type="match status" value="1"/>
</dbReference>
<organism evidence="5 6">
    <name type="scientific">Haloterrigena salifodinae</name>
    <dbReference type="NCBI Taxonomy" id="2675099"/>
    <lineage>
        <taxon>Archaea</taxon>
        <taxon>Methanobacteriati</taxon>
        <taxon>Methanobacteriota</taxon>
        <taxon>Stenosarchaea group</taxon>
        <taxon>Halobacteria</taxon>
        <taxon>Halobacteriales</taxon>
        <taxon>Natrialbaceae</taxon>
        <taxon>Haloterrigena</taxon>
    </lineage>
</organism>
<dbReference type="OrthoDB" id="147589at2157"/>
<dbReference type="PROSITE" id="PS51118">
    <property type="entry name" value="HTH_HXLR"/>
    <property type="match status" value="1"/>
</dbReference>
<reference evidence="5 6" key="1">
    <citation type="submission" date="2021-01" db="EMBL/GenBank/DDBJ databases">
        <title>Genome Sequence and Methylation Pattern of Haloterrigena salifodinae BOL5-1, An Extremely Halophilic Archaeon from a Bolivian Salt Mine.</title>
        <authorList>
            <person name="DasSarma P."/>
            <person name="Anton B.P."/>
            <person name="DasSarma S.L."/>
            <person name="von Ehrenheim H.A.L."/>
            <person name="Martinez F.L."/>
            <person name="Guzman D."/>
            <person name="Roberts R.J."/>
            <person name="DasSarma S."/>
        </authorList>
    </citation>
    <scope>NUCLEOTIDE SEQUENCE [LARGE SCALE GENOMIC DNA]</scope>
    <source>
        <strain evidence="5 6">BOL5-1</strain>
    </source>
</reference>
<dbReference type="InterPro" id="IPR036388">
    <property type="entry name" value="WH-like_DNA-bd_sf"/>
</dbReference>
<dbReference type="CDD" id="cd00090">
    <property type="entry name" value="HTH_ARSR"/>
    <property type="match status" value="1"/>
</dbReference>
<evidence type="ECO:0000256" key="2">
    <source>
        <dbReference type="ARBA" id="ARBA00023125"/>
    </source>
</evidence>
<evidence type="ECO:0000256" key="3">
    <source>
        <dbReference type="ARBA" id="ARBA00023163"/>
    </source>
</evidence>